<name>X1ASK9_9ZZZZ</name>
<keyword evidence="4" id="KW-0663">Pyridoxal phosphate</keyword>
<dbReference type="InterPro" id="IPR004839">
    <property type="entry name" value="Aminotransferase_I/II_large"/>
</dbReference>
<keyword evidence="3" id="KW-0808">Transferase</keyword>
<dbReference type="FunFam" id="3.40.640.10:FF:000099">
    <property type="entry name" value="LL-diaminopimelate aminotransferase, chloroplastic"/>
    <property type="match status" value="1"/>
</dbReference>
<dbReference type="InterPro" id="IPR019942">
    <property type="entry name" value="DapL/ALD1"/>
</dbReference>
<evidence type="ECO:0000259" key="5">
    <source>
        <dbReference type="Pfam" id="PF00155"/>
    </source>
</evidence>
<comment type="cofactor">
    <cofactor evidence="1">
        <name>pyridoxal 5'-phosphate</name>
        <dbReference type="ChEBI" id="CHEBI:597326"/>
    </cofactor>
</comment>
<feature type="domain" description="Aminotransferase class I/classII large" evidence="5">
    <location>
        <begin position="36"/>
        <end position="265"/>
    </location>
</feature>
<reference evidence="6" key="1">
    <citation type="journal article" date="2014" name="Front. Microbiol.">
        <title>High frequency of phylogenetically diverse reductive dehalogenase-homologous genes in deep subseafloor sedimentary metagenomes.</title>
        <authorList>
            <person name="Kawai M."/>
            <person name="Futagami T."/>
            <person name="Toyoda A."/>
            <person name="Takaki Y."/>
            <person name="Nishi S."/>
            <person name="Hori S."/>
            <person name="Arai W."/>
            <person name="Tsubouchi T."/>
            <person name="Morono Y."/>
            <person name="Uchiyama I."/>
            <person name="Ito T."/>
            <person name="Fujiyama A."/>
            <person name="Inagaki F."/>
            <person name="Takami H."/>
        </authorList>
    </citation>
    <scope>NUCLEOTIDE SEQUENCE</scope>
    <source>
        <strain evidence="6">Expedition CK06-06</strain>
    </source>
</reference>
<dbReference type="GO" id="GO:0008483">
    <property type="term" value="F:transaminase activity"/>
    <property type="evidence" value="ECO:0007669"/>
    <property type="project" value="UniProtKB-KW"/>
</dbReference>
<proteinExistence type="predicted"/>
<organism evidence="6">
    <name type="scientific">marine sediment metagenome</name>
    <dbReference type="NCBI Taxonomy" id="412755"/>
    <lineage>
        <taxon>unclassified sequences</taxon>
        <taxon>metagenomes</taxon>
        <taxon>ecological metagenomes</taxon>
    </lineage>
</organism>
<sequence>MMIRINENYLKLETSYLFVDIANRVSAYQKENPDIEIIRLGIGDVTRALPPACIEAFQKGVGEMASDATFRGYGPEQGYPFIRDKIAVNDFQSRGAEISAEEIFISDGSKCDAANVQEIFAIDVHIAIPDPVYPVYLDSNVMAGRTGNFNNGRYDKITYLESLPENGFVPHLPEEPVDLIYLCFPNNPTGVAISFGTLKTWVDFARENKAIILFDAAYESYIRDDTLPHSIFEIEGARDVAIEFRSFSKTAGFTGTRCAYTVVPKTCMAYDKNGDKY</sequence>
<protein>
    <recommendedName>
        <fullName evidence="5">Aminotransferase class I/classII large domain-containing protein</fullName>
    </recommendedName>
</protein>
<dbReference type="Gene3D" id="3.90.1150.10">
    <property type="entry name" value="Aspartate Aminotransferase, domain 1"/>
    <property type="match status" value="1"/>
</dbReference>
<dbReference type="CDD" id="cd00609">
    <property type="entry name" value="AAT_like"/>
    <property type="match status" value="1"/>
</dbReference>
<dbReference type="InterPro" id="IPR015421">
    <property type="entry name" value="PyrdxlP-dep_Trfase_major"/>
</dbReference>
<dbReference type="InterPro" id="IPR015422">
    <property type="entry name" value="PyrdxlP-dep_Trfase_small"/>
</dbReference>
<dbReference type="NCBIfam" id="TIGR03542">
    <property type="entry name" value="DAPAT_plant"/>
    <property type="match status" value="1"/>
</dbReference>
<feature type="non-terminal residue" evidence="6">
    <location>
        <position position="277"/>
    </location>
</feature>
<evidence type="ECO:0000256" key="3">
    <source>
        <dbReference type="ARBA" id="ARBA00022679"/>
    </source>
</evidence>
<gene>
    <name evidence="6" type="ORF">S01H4_32731</name>
</gene>
<dbReference type="AlphaFoldDB" id="X1ASK9"/>
<evidence type="ECO:0000313" key="6">
    <source>
        <dbReference type="EMBL" id="GAG75263.1"/>
    </source>
</evidence>
<dbReference type="InterPro" id="IPR015424">
    <property type="entry name" value="PyrdxlP-dep_Trfase"/>
</dbReference>
<dbReference type="Pfam" id="PF00155">
    <property type="entry name" value="Aminotran_1_2"/>
    <property type="match status" value="1"/>
</dbReference>
<dbReference type="PANTHER" id="PTHR43144">
    <property type="entry name" value="AMINOTRANSFERASE"/>
    <property type="match status" value="1"/>
</dbReference>
<accession>X1ASK9</accession>
<evidence type="ECO:0000256" key="1">
    <source>
        <dbReference type="ARBA" id="ARBA00001933"/>
    </source>
</evidence>
<dbReference type="Gene3D" id="3.40.640.10">
    <property type="entry name" value="Type I PLP-dependent aspartate aminotransferase-like (Major domain)"/>
    <property type="match status" value="1"/>
</dbReference>
<keyword evidence="2" id="KW-0032">Aminotransferase</keyword>
<dbReference type="EMBL" id="BART01017150">
    <property type="protein sequence ID" value="GAG75263.1"/>
    <property type="molecule type" value="Genomic_DNA"/>
</dbReference>
<dbReference type="SUPFAM" id="SSF53383">
    <property type="entry name" value="PLP-dependent transferases"/>
    <property type="match status" value="1"/>
</dbReference>
<dbReference type="GO" id="GO:0030170">
    <property type="term" value="F:pyridoxal phosphate binding"/>
    <property type="evidence" value="ECO:0007669"/>
    <property type="project" value="InterPro"/>
</dbReference>
<evidence type="ECO:0000256" key="2">
    <source>
        <dbReference type="ARBA" id="ARBA00022576"/>
    </source>
</evidence>
<evidence type="ECO:0000256" key="4">
    <source>
        <dbReference type="ARBA" id="ARBA00022898"/>
    </source>
</evidence>
<comment type="caution">
    <text evidence="6">The sequence shown here is derived from an EMBL/GenBank/DDBJ whole genome shotgun (WGS) entry which is preliminary data.</text>
</comment>